<dbReference type="GO" id="GO:0005737">
    <property type="term" value="C:cytoplasm"/>
    <property type="evidence" value="ECO:0007669"/>
    <property type="project" value="UniProtKB-SubCell"/>
</dbReference>
<keyword evidence="3" id="KW-0963">Cytoplasm</keyword>
<dbReference type="RefSeq" id="XP_067082186.1">
    <property type="nucleotide sequence ID" value="XM_067226085.1"/>
</dbReference>
<reference evidence="7" key="1">
    <citation type="submission" date="2016-09" db="EMBL/GenBank/DDBJ databases">
        <authorList>
            <person name="Hebert L."/>
            <person name="Moumen B."/>
        </authorList>
    </citation>
    <scope>NUCLEOTIDE SEQUENCE [LARGE SCALE GENOMIC DNA]</scope>
    <source>
        <strain evidence="7">OVI</strain>
    </source>
</reference>
<dbReference type="InterPro" id="IPR044868">
    <property type="entry name" value="Rpn13/ADRM1_Pru"/>
</dbReference>
<dbReference type="GO" id="GO:0070628">
    <property type="term" value="F:proteasome binding"/>
    <property type="evidence" value="ECO:0007669"/>
    <property type="project" value="TreeGrafter"/>
</dbReference>
<dbReference type="InterPro" id="IPR006773">
    <property type="entry name" value="Rpn13/ADRM1"/>
</dbReference>
<evidence type="ECO:0000313" key="8">
    <source>
        <dbReference type="Proteomes" id="UP000195570"/>
    </source>
</evidence>
<name>A0A1G4IH33_TRYEQ</name>
<protein>
    <submittedName>
        <fullName evidence="7">Proteasome complex subunit Rpn13 ubiquitin receptor, putative</fullName>
    </submittedName>
</protein>
<comment type="subcellular location">
    <subcellularLocation>
        <location evidence="2">Cytoplasm</location>
    </subcellularLocation>
    <subcellularLocation>
        <location evidence="1">Nucleus</location>
    </subcellularLocation>
</comment>
<evidence type="ECO:0000313" key="7">
    <source>
        <dbReference type="EMBL" id="SCU71538.1"/>
    </source>
</evidence>
<dbReference type="PANTHER" id="PTHR12225">
    <property type="entry name" value="ADHESION REGULATING MOLECULE 1 110 KDA CELL MEMBRANE GLYCOPROTEIN"/>
    <property type="match status" value="1"/>
</dbReference>
<evidence type="ECO:0000256" key="4">
    <source>
        <dbReference type="ARBA" id="ARBA00022942"/>
    </source>
</evidence>
<keyword evidence="5" id="KW-0539">Nucleus</keyword>
<proteinExistence type="predicted"/>
<dbReference type="AlphaFoldDB" id="A0A1G4IH33"/>
<keyword evidence="4 7" id="KW-0647">Proteasome</keyword>
<organism evidence="7 8">
    <name type="scientific">Trypanosoma equiperdum</name>
    <dbReference type="NCBI Taxonomy" id="5694"/>
    <lineage>
        <taxon>Eukaryota</taxon>
        <taxon>Discoba</taxon>
        <taxon>Euglenozoa</taxon>
        <taxon>Kinetoplastea</taxon>
        <taxon>Metakinetoplastina</taxon>
        <taxon>Trypanosomatida</taxon>
        <taxon>Trypanosomatidae</taxon>
        <taxon>Trypanosoma</taxon>
    </lineage>
</organism>
<dbReference type="EMBL" id="CZPT02001656">
    <property type="protein sequence ID" value="SCU71538.1"/>
    <property type="molecule type" value="Genomic_DNA"/>
</dbReference>
<evidence type="ECO:0000256" key="5">
    <source>
        <dbReference type="ARBA" id="ARBA00023242"/>
    </source>
</evidence>
<comment type="caution">
    <text evidence="7">The sequence shown here is derived from an EMBL/GenBank/DDBJ whole genome shotgun (WGS) entry which is preliminary data.</text>
</comment>
<dbReference type="InterPro" id="IPR038633">
    <property type="entry name" value="Rpn13/ADRM1_Pru_sf"/>
</dbReference>
<dbReference type="PANTHER" id="PTHR12225:SF0">
    <property type="entry name" value="PROTEASOMAL UBIQUITIN RECEPTOR ADRM1"/>
    <property type="match status" value="1"/>
</dbReference>
<sequence>MASADSKAVLLSSQPGATAYSSTVVVKVQAGRMILQDGIVRPLLGSGFLFLLREGLLQDTVLTWVSSDGEEQCRVTLPPGRVKVSWVEKCRPSRVLLFDIDNGKQPLFFWMQSRSDELDEPVMHRIQHAIERNRQQAVAQHGRREIKMGTLQNILSDLWSEALAHDVNLVDILGSEKLLKALQEDPGFYTLRLKDYLPLGELDSGVPLDLKKLMNDRQVQWTAEILGTLLRHETTYSQLSASFLNGTMLWGANVTSFIVSIINIFLPQNEQQQMGESDN</sequence>
<evidence type="ECO:0000256" key="3">
    <source>
        <dbReference type="ARBA" id="ARBA00022490"/>
    </source>
</evidence>
<dbReference type="GO" id="GO:0008541">
    <property type="term" value="C:proteasome regulatory particle, lid subcomplex"/>
    <property type="evidence" value="ECO:0007669"/>
    <property type="project" value="TreeGrafter"/>
</dbReference>
<dbReference type="PROSITE" id="PS51917">
    <property type="entry name" value="PRU"/>
    <property type="match status" value="1"/>
</dbReference>
<keyword evidence="8" id="KW-1185">Reference proteome</keyword>
<dbReference type="Pfam" id="PF04683">
    <property type="entry name" value="Rpn13_ADRM1_Pru"/>
    <property type="match status" value="1"/>
</dbReference>
<evidence type="ECO:0000259" key="6">
    <source>
        <dbReference type="PROSITE" id="PS51917"/>
    </source>
</evidence>
<gene>
    <name evidence="7" type="ORF">TEOVI_000311900</name>
</gene>
<dbReference type="GeneID" id="92377059"/>
<dbReference type="GO" id="GO:0061133">
    <property type="term" value="F:endopeptidase activator activity"/>
    <property type="evidence" value="ECO:0007669"/>
    <property type="project" value="TreeGrafter"/>
</dbReference>
<evidence type="ECO:0000256" key="2">
    <source>
        <dbReference type="ARBA" id="ARBA00004496"/>
    </source>
</evidence>
<dbReference type="GO" id="GO:0005634">
    <property type="term" value="C:nucleus"/>
    <property type="evidence" value="ECO:0007669"/>
    <property type="project" value="UniProtKB-SubCell"/>
</dbReference>
<dbReference type="VEuPathDB" id="TriTrypDB:TEOVI_000311900"/>
<dbReference type="Gene3D" id="2.30.29.70">
    <property type="entry name" value="Proteasomal ubiquitin receptor Rpn13/ADRM1"/>
    <property type="match status" value="1"/>
</dbReference>
<feature type="domain" description="Pru" evidence="6">
    <location>
        <begin position="20"/>
        <end position="133"/>
    </location>
</feature>
<accession>A0A1G4IH33</accession>
<keyword evidence="7" id="KW-0675">Receptor</keyword>
<dbReference type="Proteomes" id="UP000195570">
    <property type="component" value="Unassembled WGS sequence"/>
</dbReference>
<evidence type="ECO:0000256" key="1">
    <source>
        <dbReference type="ARBA" id="ARBA00004123"/>
    </source>
</evidence>